<dbReference type="EMBL" id="GBXM01051572">
    <property type="protein sequence ID" value="JAH57005.1"/>
    <property type="molecule type" value="Transcribed_RNA"/>
</dbReference>
<reference evidence="1" key="2">
    <citation type="journal article" date="2015" name="Fish Shellfish Immunol.">
        <title>Early steps in the European eel (Anguilla anguilla)-Vibrio vulnificus interaction in the gills: Role of the RtxA13 toxin.</title>
        <authorList>
            <person name="Callol A."/>
            <person name="Pajuelo D."/>
            <person name="Ebbesson L."/>
            <person name="Teles M."/>
            <person name="MacKenzie S."/>
            <person name="Amaro C."/>
        </authorList>
    </citation>
    <scope>NUCLEOTIDE SEQUENCE</scope>
</reference>
<proteinExistence type="predicted"/>
<sequence>MLWLLMIREQCLSALEVVARKEAGGSECRRP</sequence>
<organism evidence="1">
    <name type="scientific">Anguilla anguilla</name>
    <name type="common">European freshwater eel</name>
    <name type="synonym">Muraena anguilla</name>
    <dbReference type="NCBI Taxonomy" id="7936"/>
    <lineage>
        <taxon>Eukaryota</taxon>
        <taxon>Metazoa</taxon>
        <taxon>Chordata</taxon>
        <taxon>Craniata</taxon>
        <taxon>Vertebrata</taxon>
        <taxon>Euteleostomi</taxon>
        <taxon>Actinopterygii</taxon>
        <taxon>Neopterygii</taxon>
        <taxon>Teleostei</taxon>
        <taxon>Anguilliformes</taxon>
        <taxon>Anguillidae</taxon>
        <taxon>Anguilla</taxon>
    </lineage>
</organism>
<reference evidence="1" key="1">
    <citation type="submission" date="2014-11" db="EMBL/GenBank/DDBJ databases">
        <authorList>
            <person name="Amaro Gonzalez C."/>
        </authorList>
    </citation>
    <scope>NUCLEOTIDE SEQUENCE</scope>
</reference>
<accession>A0A0E9TVR1</accession>
<protein>
    <submittedName>
        <fullName evidence="1">Uncharacterized protein</fullName>
    </submittedName>
</protein>
<name>A0A0E9TVR1_ANGAN</name>
<evidence type="ECO:0000313" key="1">
    <source>
        <dbReference type="EMBL" id="JAH57005.1"/>
    </source>
</evidence>
<dbReference type="AlphaFoldDB" id="A0A0E9TVR1"/>